<feature type="region of interest" description="Disordered" evidence="1">
    <location>
        <begin position="1"/>
        <end position="22"/>
    </location>
</feature>
<evidence type="ECO:0000256" key="2">
    <source>
        <dbReference type="SAM" id="Phobius"/>
    </source>
</evidence>
<reference evidence="3 4" key="1">
    <citation type="journal article" date="2005" name="PLoS Biol.">
        <title>The genomes of Oryza sativa: a history of duplications.</title>
        <authorList>
            <person name="Yu J."/>
            <person name="Wang J."/>
            <person name="Lin W."/>
            <person name="Li S."/>
            <person name="Li H."/>
            <person name="Zhou J."/>
            <person name="Ni P."/>
            <person name="Dong W."/>
            <person name="Hu S."/>
            <person name="Zeng C."/>
            <person name="Zhang J."/>
            <person name="Zhang Y."/>
            <person name="Li R."/>
            <person name="Xu Z."/>
            <person name="Li S."/>
            <person name="Li X."/>
            <person name="Zheng H."/>
            <person name="Cong L."/>
            <person name="Lin L."/>
            <person name="Yin J."/>
            <person name="Geng J."/>
            <person name="Li G."/>
            <person name="Shi J."/>
            <person name="Liu J."/>
            <person name="Lv H."/>
            <person name="Li J."/>
            <person name="Wang J."/>
            <person name="Deng Y."/>
            <person name="Ran L."/>
            <person name="Shi X."/>
            <person name="Wang X."/>
            <person name="Wu Q."/>
            <person name="Li C."/>
            <person name="Ren X."/>
            <person name="Wang J."/>
            <person name="Wang X."/>
            <person name="Li D."/>
            <person name="Liu D."/>
            <person name="Zhang X."/>
            <person name="Ji Z."/>
            <person name="Zhao W."/>
            <person name="Sun Y."/>
            <person name="Zhang Z."/>
            <person name="Bao J."/>
            <person name="Han Y."/>
            <person name="Dong L."/>
            <person name="Ji J."/>
            <person name="Chen P."/>
            <person name="Wu S."/>
            <person name="Liu J."/>
            <person name="Xiao Y."/>
            <person name="Bu D."/>
            <person name="Tan J."/>
            <person name="Yang L."/>
            <person name="Ye C."/>
            <person name="Zhang J."/>
            <person name="Xu J."/>
            <person name="Zhou Y."/>
            <person name="Yu Y."/>
            <person name="Zhang B."/>
            <person name="Zhuang S."/>
            <person name="Wei H."/>
            <person name="Liu B."/>
            <person name="Lei M."/>
            <person name="Yu H."/>
            <person name="Li Y."/>
            <person name="Xu H."/>
            <person name="Wei S."/>
            <person name="He X."/>
            <person name="Fang L."/>
            <person name="Zhang Z."/>
            <person name="Zhang Y."/>
            <person name="Huang X."/>
            <person name="Su Z."/>
            <person name="Tong W."/>
            <person name="Li J."/>
            <person name="Tong Z."/>
            <person name="Li S."/>
            <person name="Ye J."/>
            <person name="Wang L."/>
            <person name="Fang L."/>
            <person name="Lei T."/>
            <person name="Chen C."/>
            <person name="Chen H."/>
            <person name="Xu Z."/>
            <person name="Li H."/>
            <person name="Huang H."/>
            <person name="Zhang F."/>
            <person name="Xu H."/>
            <person name="Li N."/>
            <person name="Zhao C."/>
            <person name="Li S."/>
            <person name="Dong L."/>
            <person name="Huang Y."/>
            <person name="Li L."/>
            <person name="Xi Y."/>
            <person name="Qi Q."/>
            <person name="Li W."/>
            <person name="Zhang B."/>
            <person name="Hu W."/>
            <person name="Zhang Y."/>
            <person name="Tian X."/>
            <person name="Jiao Y."/>
            <person name="Liang X."/>
            <person name="Jin J."/>
            <person name="Gao L."/>
            <person name="Zheng W."/>
            <person name="Hao B."/>
            <person name="Liu S."/>
            <person name="Wang W."/>
            <person name="Yuan L."/>
            <person name="Cao M."/>
            <person name="McDermott J."/>
            <person name="Samudrala R."/>
            <person name="Wang J."/>
            <person name="Wong G.K."/>
            <person name="Yang H."/>
        </authorList>
    </citation>
    <scope>NUCLEOTIDE SEQUENCE [LARGE SCALE GENOMIC DNA]</scope>
    <source>
        <strain evidence="4">cv. 93-11</strain>
    </source>
</reference>
<dbReference type="AlphaFoldDB" id="B8BKT3"/>
<evidence type="ECO:0000256" key="1">
    <source>
        <dbReference type="SAM" id="MobiDB-lite"/>
    </source>
</evidence>
<keyword evidence="2" id="KW-0812">Transmembrane</keyword>
<accession>B8BKT3</accession>
<evidence type="ECO:0000313" key="4">
    <source>
        <dbReference type="Proteomes" id="UP000007015"/>
    </source>
</evidence>
<feature type="transmembrane region" description="Helical" evidence="2">
    <location>
        <begin position="82"/>
        <end position="101"/>
    </location>
</feature>
<dbReference type="EMBL" id="CM000136">
    <property type="protein sequence ID" value="EEC68268.1"/>
    <property type="molecule type" value="Genomic_DNA"/>
</dbReference>
<evidence type="ECO:0000313" key="3">
    <source>
        <dbReference type="EMBL" id="EEC68268.1"/>
    </source>
</evidence>
<gene>
    <name evidence="3" type="ORF">OsI_36303</name>
</gene>
<sequence>MDQPSVGLSSGGNVRGLPRLGRDGSDTSNLGSLASSSFLHHHIPHHHHRVVPRWKPMETVGKFKANTELNGGGELLQASSFVAVYLTNVFPLFVVTYMGIYDGNVYIMEHWDGDMEFLCFFSLFLMHFGPTRW</sequence>
<organism evidence="3 4">
    <name type="scientific">Oryza sativa subsp. indica</name>
    <name type="common">Rice</name>
    <dbReference type="NCBI Taxonomy" id="39946"/>
    <lineage>
        <taxon>Eukaryota</taxon>
        <taxon>Viridiplantae</taxon>
        <taxon>Streptophyta</taxon>
        <taxon>Embryophyta</taxon>
        <taxon>Tracheophyta</taxon>
        <taxon>Spermatophyta</taxon>
        <taxon>Magnoliopsida</taxon>
        <taxon>Liliopsida</taxon>
        <taxon>Poales</taxon>
        <taxon>Poaceae</taxon>
        <taxon>BOP clade</taxon>
        <taxon>Oryzoideae</taxon>
        <taxon>Oryzeae</taxon>
        <taxon>Oryzinae</taxon>
        <taxon>Oryza</taxon>
        <taxon>Oryza sativa</taxon>
    </lineage>
</organism>
<protein>
    <submittedName>
        <fullName evidence="3">Uncharacterized protein</fullName>
    </submittedName>
</protein>
<keyword evidence="4" id="KW-1185">Reference proteome</keyword>
<name>B8BKT3_ORYSI</name>
<dbReference type="HOGENOM" id="CLU_1910121_0_0_1"/>
<dbReference type="Proteomes" id="UP000007015">
    <property type="component" value="Chromosome 11"/>
</dbReference>
<keyword evidence="2" id="KW-0472">Membrane</keyword>
<keyword evidence="2" id="KW-1133">Transmembrane helix</keyword>
<dbReference type="Gramene" id="BGIOSGA033899-TA">
    <property type="protein sequence ID" value="BGIOSGA033899-PA"/>
    <property type="gene ID" value="BGIOSGA033899"/>
</dbReference>
<proteinExistence type="predicted"/>